<protein>
    <submittedName>
        <fullName evidence="1">Uncharacterized protein</fullName>
    </submittedName>
</protein>
<dbReference type="Proteomes" id="UP001234297">
    <property type="component" value="Chromosome 6"/>
</dbReference>
<evidence type="ECO:0000313" key="2">
    <source>
        <dbReference type="Proteomes" id="UP001234297"/>
    </source>
</evidence>
<keyword evidence="2" id="KW-1185">Reference proteome</keyword>
<organism evidence="1 2">
    <name type="scientific">Persea americana</name>
    <name type="common">Avocado</name>
    <dbReference type="NCBI Taxonomy" id="3435"/>
    <lineage>
        <taxon>Eukaryota</taxon>
        <taxon>Viridiplantae</taxon>
        <taxon>Streptophyta</taxon>
        <taxon>Embryophyta</taxon>
        <taxon>Tracheophyta</taxon>
        <taxon>Spermatophyta</taxon>
        <taxon>Magnoliopsida</taxon>
        <taxon>Magnoliidae</taxon>
        <taxon>Laurales</taxon>
        <taxon>Lauraceae</taxon>
        <taxon>Persea</taxon>
    </lineage>
</organism>
<reference evidence="1 2" key="1">
    <citation type="journal article" date="2022" name="Hortic Res">
        <title>A haplotype resolved chromosomal level avocado genome allows analysis of novel avocado genes.</title>
        <authorList>
            <person name="Nath O."/>
            <person name="Fletcher S.J."/>
            <person name="Hayward A."/>
            <person name="Shaw L.M."/>
            <person name="Masouleh A.K."/>
            <person name="Furtado A."/>
            <person name="Henry R.J."/>
            <person name="Mitter N."/>
        </authorList>
    </citation>
    <scope>NUCLEOTIDE SEQUENCE [LARGE SCALE GENOMIC DNA]</scope>
    <source>
        <strain evidence="2">cv. Hass</strain>
    </source>
</reference>
<name>A0ACC2L203_PERAE</name>
<accession>A0ACC2L203</accession>
<proteinExistence type="predicted"/>
<dbReference type="EMBL" id="CM056814">
    <property type="protein sequence ID" value="KAJ8627484.1"/>
    <property type="molecule type" value="Genomic_DNA"/>
</dbReference>
<sequence length="106" mass="11589">MKALSILILRNNMISGTIPSNIGEHQALQQLDLSFNNLTGQVPSSLFESSSLIYLFLGNNRLSGSLPSQKNASLVNIGYLALEYAMRGHLMEKVDVFAFGVVAFEI</sequence>
<comment type="caution">
    <text evidence="1">The sequence shown here is derived from an EMBL/GenBank/DDBJ whole genome shotgun (WGS) entry which is preliminary data.</text>
</comment>
<gene>
    <name evidence="1" type="ORF">MRB53_020791</name>
</gene>
<evidence type="ECO:0000313" key="1">
    <source>
        <dbReference type="EMBL" id="KAJ8627484.1"/>
    </source>
</evidence>